<dbReference type="AlphaFoldDB" id="A0A6G7Y7F0"/>
<evidence type="ECO:0000256" key="1">
    <source>
        <dbReference type="ARBA" id="ARBA00009580"/>
    </source>
</evidence>
<evidence type="ECO:0000313" key="4">
    <source>
        <dbReference type="Proteomes" id="UP000501058"/>
    </source>
</evidence>
<dbReference type="Gene3D" id="3.90.190.10">
    <property type="entry name" value="Protein tyrosine phosphatase superfamily"/>
    <property type="match status" value="1"/>
</dbReference>
<dbReference type="PROSITE" id="PS50056">
    <property type="entry name" value="TYR_PHOSPHATASE_2"/>
    <property type="match status" value="1"/>
</dbReference>
<evidence type="ECO:0000259" key="2">
    <source>
        <dbReference type="PROSITE" id="PS50056"/>
    </source>
</evidence>
<dbReference type="Proteomes" id="UP000501058">
    <property type="component" value="Chromosome"/>
</dbReference>
<dbReference type="SUPFAM" id="SSF52799">
    <property type="entry name" value="(Phosphotyrosine protein) phosphatases II"/>
    <property type="match status" value="1"/>
</dbReference>
<dbReference type="GO" id="GO:0004721">
    <property type="term" value="F:phosphoprotein phosphatase activity"/>
    <property type="evidence" value="ECO:0007669"/>
    <property type="project" value="InterPro"/>
</dbReference>
<dbReference type="InterPro" id="IPR026893">
    <property type="entry name" value="Tyr/Ser_Pase_IphP-type"/>
</dbReference>
<name>A0A6G7Y7F0_9ACTN</name>
<evidence type="ECO:0000313" key="3">
    <source>
        <dbReference type="EMBL" id="QIK72639.1"/>
    </source>
</evidence>
<comment type="similarity">
    <text evidence="1">Belongs to the protein-tyrosine phosphatase family.</text>
</comment>
<dbReference type="InterPro" id="IPR016130">
    <property type="entry name" value="Tyr_Pase_AS"/>
</dbReference>
<dbReference type="InterPro" id="IPR000387">
    <property type="entry name" value="Tyr_Pase_dom"/>
</dbReference>
<accession>A0A6G7Y7F0</accession>
<dbReference type="KEGG" id="prv:G7070_10620"/>
<dbReference type="PANTHER" id="PTHR31126">
    <property type="entry name" value="TYROSINE-PROTEIN PHOSPHATASE"/>
    <property type="match status" value="1"/>
</dbReference>
<protein>
    <submittedName>
        <fullName evidence="3">Tyrosine-protein phosphatase</fullName>
    </submittedName>
</protein>
<dbReference type="PROSITE" id="PS00383">
    <property type="entry name" value="TYR_PHOSPHATASE_1"/>
    <property type="match status" value="1"/>
</dbReference>
<proteinExistence type="inferred from homology"/>
<gene>
    <name evidence="3" type="ORF">G7070_10620</name>
</gene>
<reference evidence="3 4" key="1">
    <citation type="submission" date="2020-03" db="EMBL/GenBank/DDBJ databases">
        <title>Propioniciclava sp. nov., isolated from Hydrophilus acuminatus.</title>
        <authorList>
            <person name="Hyun D.-W."/>
            <person name="Bae J.-W."/>
        </authorList>
    </citation>
    <scope>NUCLEOTIDE SEQUENCE [LARGE SCALE GENOMIC DNA]</scope>
    <source>
        <strain evidence="3 4">HDW11</strain>
    </source>
</reference>
<dbReference type="RefSeq" id="WP_166233713.1">
    <property type="nucleotide sequence ID" value="NZ_CP049865.1"/>
</dbReference>
<dbReference type="PANTHER" id="PTHR31126:SF1">
    <property type="entry name" value="TYROSINE SPECIFIC PROTEIN PHOSPHATASES DOMAIN-CONTAINING PROTEIN"/>
    <property type="match status" value="1"/>
</dbReference>
<dbReference type="InterPro" id="IPR029021">
    <property type="entry name" value="Prot-tyrosine_phosphatase-like"/>
</dbReference>
<organism evidence="3 4">
    <name type="scientific">Propioniciclava coleopterorum</name>
    <dbReference type="NCBI Taxonomy" id="2714937"/>
    <lineage>
        <taxon>Bacteria</taxon>
        <taxon>Bacillati</taxon>
        <taxon>Actinomycetota</taxon>
        <taxon>Actinomycetes</taxon>
        <taxon>Propionibacteriales</taxon>
        <taxon>Propionibacteriaceae</taxon>
        <taxon>Propioniciclava</taxon>
    </lineage>
</organism>
<dbReference type="Pfam" id="PF13350">
    <property type="entry name" value="Y_phosphatase3"/>
    <property type="match status" value="1"/>
</dbReference>
<sequence length="251" mass="26924">MLNVDGLLNLRDLGGTPTRDGAVVLPGRLWRSENQTLLEPSALAALQEAGLSDVIDLRSNFEAQNSPSPFVRRPGVTYHHHSYFAGDSDAAVLAKALPWEGKQQQIRTGDENADTYLDYVHERPDSVLAAVRAIAHAPGAALVHCAVGKDRTGFTVALALGAVGVADDLIVEDYARTTAVIWEVAQRLWQDPTYAHRTNAVTAEHLAARPESMRAVLGYLDAEHGGVAPLLRGLGWTDADQDALAAHLLGS</sequence>
<feature type="domain" description="Tyrosine specific protein phosphatases" evidence="2">
    <location>
        <begin position="125"/>
        <end position="160"/>
    </location>
</feature>
<dbReference type="EMBL" id="CP049865">
    <property type="protein sequence ID" value="QIK72639.1"/>
    <property type="molecule type" value="Genomic_DNA"/>
</dbReference>
<keyword evidence="4" id="KW-1185">Reference proteome</keyword>